<dbReference type="InterPro" id="IPR038637">
    <property type="entry name" value="NPCBM_sf"/>
</dbReference>
<dbReference type="Pfam" id="PF08305">
    <property type="entry name" value="NPCBM"/>
    <property type="match status" value="1"/>
</dbReference>
<comment type="caution">
    <text evidence="3">The sequence shown here is derived from an EMBL/GenBank/DDBJ whole genome shotgun (WGS) entry which is preliminary data.</text>
</comment>
<feature type="signal peptide" evidence="1">
    <location>
        <begin position="1"/>
        <end position="24"/>
    </location>
</feature>
<dbReference type="Gene3D" id="2.60.120.1060">
    <property type="entry name" value="NPCBM/NEW2 domain"/>
    <property type="match status" value="1"/>
</dbReference>
<dbReference type="InterPro" id="IPR008979">
    <property type="entry name" value="Galactose-bd-like_sf"/>
</dbReference>
<reference evidence="3 4" key="1">
    <citation type="submission" date="2020-07" db="EMBL/GenBank/DDBJ databases">
        <authorList>
            <person name="Partida-Martinez L."/>
            <person name="Huntemann M."/>
            <person name="Clum A."/>
            <person name="Wang J."/>
            <person name="Palaniappan K."/>
            <person name="Ritter S."/>
            <person name="Chen I.-M."/>
            <person name="Stamatis D."/>
            <person name="Reddy T."/>
            <person name="O'Malley R."/>
            <person name="Daum C."/>
            <person name="Shapiro N."/>
            <person name="Ivanova N."/>
            <person name="Kyrpides N."/>
            <person name="Woyke T."/>
        </authorList>
    </citation>
    <scope>NUCLEOTIDE SEQUENCE [LARGE SCALE GENOMIC DNA]</scope>
    <source>
        <strain evidence="3 4">AT2.17</strain>
    </source>
</reference>
<dbReference type="InterPro" id="IPR013222">
    <property type="entry name" value="Glyco_hyd_98_carb-bd"/>
</dbReference>
<sequence length="367" mass="38533">MRRVIITVLLVICSVTLHPSATSAGTGDAAASHRGSLLAKARVRVTLTTSTPWVKKGDDVSLKGQVKGARGRQVVRIMQRTKGSRSWVVEATKKTNRKGAFRHREDINTGDRSYKACVGGACSKPVTVRMGTPPKKSTSVAIAAVSPTTVEAGQAFTVSGSASSNLEGRTVQVEAYDSGTDAWSPIGSAIVRSGAWTGSASVSTAGSAVPLRASFAGGIGLARSSSTATSIAVYGWFHLRNRESVSDSNGLTGGSYNVNGVTYPQSVGVWFFSSRTSYVEYDLSRSCTRFAATVGVADYSPSDEKVAGALIVDNVTKWSRTGIGLGQSYPLDIDITAGLRLRIEGTPEVYGSDADLIFGDARVYCAP</sequence>
<evidence type="ECO:0000313" key="3">
    <source>
        <dbReference type="EMBL" id="NYE35240.1"/>
    </source>
</evidence>
<feature type="chain" id="PRO_5030615895" description="Glycosyl hydrolase family 98 putative carbohydrate-binding module domain-containing protein" evidence="1">
    <location>
        <begin position="25"/>
        <end position="367"/>
    </location>
</feature>
<dbReference type="RefSeq" id="WP_179617924.1">
    <property type="nucleotide sequence ID" value="NZ_JACCBW010000001.1"/>
</dbReference>
<dbReference type="EMBL" id="JACCBW010000001">
    <property type="protein sequence ID" value="NYE35240.1"/>
    <property type="molecule type" value="Genomic_DNA"/>
</dbReference>
<dbReference type="Proteomes" id="UP000549911">
    <property type="component" value="Unassembled WGS sequence"/>
</dbReference>
<evidence type="ECO:0000313" key="4">
    <source>
        <dbReference type="Proteomes" id="UP000549911"/>
    </source>
</evidence>
<proteinExistence type="predicted"/>
<feature type="domain" description="Glycosyl hydrolase family 98 putative carbohydrate-binding module" evidence="2">
    <location>
        <begin position="218"/>
        <end position="365"/>
    </location>
</feature>
<keyword evidence="4" id="KW-1185">Reference proteome</keyword>
<dbReference type="SUPFAM" id="SSF49785">
    <property type="entry name" value="Galactose-binding domain-like"/>
    <property type="match status" value="1"/>
</dbReference>
<dbReference type="SMART" id="SM00776">
    <property type="entry name" value="NPCBM"/>
    <property type="match status" value="1"/>
</dbReference>
<protein>
    <recommendedName>
        <fullName evidence="2">Glycosyl hydrolase family 98 putative carbohydrate-binding module domain-containing protein</fullName>
    </recommendedName>
</protein>
<keyword evidence="1" id="KW-0732">Signal</keyword>
<evidence type="ECO:0000259" key="2">
    <source>
        <dbReference type="SMART" id="SM00776"/>
    </source>
</evidence>
<reference evidence="3 4" key="2">
    <citation type="submission" date="2020-08" db="EMBL/GenBank/DDBJ databases">
        <title>The Agave Microbiome: Exploring the role of microbial communities in plant adaptations to desert environments.</title>
        <authorList>
            <person name="Partida-Martinez L.P."/>
        </authorList>
    </citation>
    <scope>NUCLEOTIDE SEQUENCE [LARGE SCALE GENOMIC DNA]</scope>
    <source>
        <strain evidence="3 4">AT2.17</strain>
    </source>
</reference>
<accession>A0A7Y9GZK8</accession>
<name>A0A7Y9GZK8_9ACTN</name>
<dbReference type="AlphaFoldDB" id="A0A7Y9GZK8"/>
<evidence type="ECO:0000256" key="1">
    <source>
        <dbReference type="SAM" id="SignalP"/>
    </source>
</evidence>
<gene>
    <name evidence="3" type="ORF">F4692_000344</name>
</gene>
<organism evidence="3 4">
    <name type="scientific">Nocardioides cavernae</name>
    <dbReference type="NCBI Taxonomy" id="1921566"/>
    <lineage>
        <taxon>Bacteria</taxon>
        <taxon>Bacillati</taxon>
        <taxon>Actinomycetota</taxon>
        <taxon>Actinomycetes</taxon>
        <taxon>Propionibacteriales</taxon>
        <taxon>Nocardioidaceae</taxon>
        <taxon>Nocardioides</taxon>
    </lineage>
</organism>